<sequence length="122" mass="14723">MKRHPLLIELSQEHHHTLALCVRILRAPETDHRHDITEHFIDLEKHFAKEETMFAPLWDKLDRADLRSRFEQEHARLRELFHHAQWNDAAWNTEFATLLRDHARFEERELFPALEEHALPPA</sequence>
<feature type="domain" description="Hemerythrin-like" evidence="1">
    <location>
        <begin position="10"/>
        <end position="114"/>
    </location>
</feature>
<proteinExistence type="predicted"/>
<dbReference type="AlphaFoldDB" id="F0EYP3"/>
<dbReference type="STRING" id="888741.HMPREF9098_0977"/>
<keyword evidence="3" id="KW-1185">Reference proteome</keyword>
<comment type="caution">
    <text evidence="2">The sequence shown here is derived from an EMBL/GenBank/DDBJ whole genome shotgun (WGS) entry which is preliminary data.</text>
</comment>
<name>F0EYP3_9NEIS</name>
<protein>
    <recommendedName>
        <fullName evidence="1">Hemerythrin-like domain-containing protein</fullName>
    </recommendedName>
</protein>
<gene>
    <name evidence="2" type="ORF">HMPREF9098_0977</name>
</gene>
<reference evidence="2 3" key="1">
    <citation type="submission" date="2011-01" db="EMBL/GenBank/DDBJ databases">
        <authorList>
            <person name="Muzny D."/>
            <person name="Qin X."/>
            <person name="Deng J."/>
            <person name="Jiang H."/>
            <person name="Liu Y."/>
            <person name="Qu J."/>
            <person name="Song X.-Z."/>
            <person name="Zhang L."/>
            <person name="Thornton R."/>
            <person name="Coyle M."/>
            <person name="Francisco L."/>
            <person name="Jackson L."/>
            <person name="Javaid M."/>
            <person name="Korchina V."/>
            <person name="Kovar C."/>
            <person name="Mata R."/>
            <person name="Mathew T."/>
            <person name="Ngo R."/>
            <person name="Nguyen L."/>
            <person name="Nguyen N."/>
            <person name="Okwuonu G."/>
            <person name="Ongeri F."/>
            <person name="Pham C."/>
            <person name="Simmons D."/>
            <person name="Wilczek-Boney K."/>
            <person name="Hale W."/>
            <person name="Jakkamsetti A."/>
            <person name="Pham P."/>
            <person name="Ruth R."/>
            <person name="San Lucas F."/>
            <person name="Warren J."/>
            <person name="Zhang J."/>
            <person name="Zhao Z."/>
            <person name="Zhou C."/>
            <person name="Zhu D."/>
            <person name="Lee S."/>
            <person name="Bess C."/>
            <person name="Blankenburg K."/>
            <person name="Forbes L."/>
            <person name="Fu Q."/>
            <person name="Gubbala S."/>
            <person name="Hirani K."/>
            <person name="Jayaseelan J.C."/>
            <person name="Lara F."/>
            <person name="Munidasa M."/>
            <person name="Palculict T."/>
            <person name="Patil S."/>
            <person name="Pu L.-L."/>
            <person name="Saada N."/>
            <person name="Tang L."/>
            <person name="Weissenberger G."/>
            <person name="Zhu Y."/>
            <person name="Hemphill L."/>
            <person name="Shang Y."/>
            <person name="Youmans B."/>
            <person name="Ayvaz T."/>
            <person name="Ross M."/>
            <person name="Santibanez J."/>
            <person name="Aqrawi P."/>
            <person name="Gross S."/>
            <person name="Joshi V."/>
            <person name="Fowler G."/>
            <person name="Nazareth L."/>
            <person name="Reid J."/>
            <person name="Worley K."/>
            <person name="Petrosino J."/>
            <person name="Highlander S."/>
            <person name="Gibbs R."/>
        </authorList>
    </citation>
    <scope>NUCLEOTIDE SEQUENCE [LARGE SCALE GENOMIC DNA]</scope>
    <source>
        <strain evidence="2 3">ATCC 33394</strain>
    </source>
</reference>
<dbReference type="Pfam" id="PF01814">
    <property type="entry name" value="Hemerythrin"/>
    <property type="match status" value="1"/>
</dbReference>
<evidence type="ECO:0000313" key="3">
    <source>
        <dbReference type="Proteomes" id="UP000004088"/>
    </source>
</evidence>
<dbReference type="Proteomes" id="UP000004088">
    <property type="component" value="Unassembled WGS sequence"/>
</dbReference>
<accession>F0EYP3</accession>
<dbReference type="InterPro" id="IPR012312">
    <property type="entry name" value="Hemerythrin-like"/>
</dbReference>
<organism evidence="2 3">
    <name type="scientific">Kingella denitrificans ATCC 33394</name>
    <dbReference type="NCBI Taxonomy" id="888741"/>
    <lineage>
        <taxon>Bacteria</taxon>
        <taxon>Pseudomonadati</taxon>
        <taxon>Pseudomonadota</taxon>
        <taxon>Betaproteobacteria</taxon>
        <taxon>Neisseriales</taxon>
        <taxon>Neisseriaceae</taxon>
        <taxon>Kingella</taxon>
    </lineage>
</organism>
<dbReference type="RefSeq" id="WP_003782361.1">
    <property type="nucleotide sequence ID" value="NZ_GL870929.1"/>
</dbReference>
<dbReference type="EMBL" id="AEWV01000015">
    <property type="protein sequence ID" value="EGC17651.1"/>
    <property type="molecule type" value="Genomic_DNA"/>
</dbReference>
<evidence type="ECO:0000313" key="2">
    <source>
        <dbReference type="EMBL" id="EGC17651.1"/>
    </source>
</evidence>
<dbReference type="HOGENOM" id="CLU_129685_1_0_4"/>
<evidence type="ECO:0000259" key="1">
    <source>
        <dbReference type="Pfam" id="PF01814"/>
    </source>
</evidence>